<sequence>MNGFSLFACEKHPFVFWCWFGLLNAGRHACLLPTMVDLLPTLPLLLSTLPDLLTTGSFHNSAHLILFKINEKYHLRGVEPAWIQVGFFYAQLWSIYAQLWLVYAQLPHFYAQLPFPATSNTVFLFKMNEKYHE</sequence>
<dbReference type="EMBL" id="MBQG01000102">
    <property type="protein sequence ID" value="OHX51157.1"/>
    <property type="molecule type" value="Genomic_DNA"/>
</dbReference>
<proteinExistence type="predicted"/>
<dbReference type="RefSeq" id="WP_071152301.1">
    <property type="nucleotide sequence ID" value="NZ_QQRT01000028.1"/>
</dbReference>
<organism evidence="1 2">
    <name type="scientific">Planococcus salinarum</name>
    <dbReference type="NCBI Taxonomy" id="622695"/>
    <lineage>
        <taxon>Bacteria</taxon>
        <taxon>Bacillati</taxon>
        <taxon>Bacillota</taxon>
        <taxon>Bacilli</taxon>
        <taxon>Bacillales</taxon>
        <taxon>Caryophanaceae</taxon>
        <taxon>Planococcus</taxon>
    </lineage>
</organism>
<comment type="caution">
    <text evidence="1">The sequence shown here is derived from an EMBL/GenBank/DDBJ whole genome shotgun (WGS) entry which is preliminary data.</text>
</comment>
<name>A0ABX3D0Y6_9BACL</name>
<keyword evidence="2" id="KW-1185">Reference proteome</keyword>
<accession>A0ABX3D0Y6</accession>
<dbReference type="Proteomes" id="UP000242153">
    <property type="component" value="Unassembled WGS sequence"/>
</dbReference>
<reference evidence="1" key="1">
    <citation type="submission" date="2016-07" db="EMBL/GenBank/DDBJ databases">
        <title>Draft genome Planococcus salivarum.</title>
        <authorList>
            <person name="See-Too W.S."/>
        </authorList>
    </citation>
    <scope>NUCLEOTIDE SEQUENCE [LARGE SCALE GENOMIC DNA]</scope>
    <source>
        <strain evidence="1">DSM 23820</strain>
    </source>
</reference>
<evidence type="ECO:0000313" key="1">
    <source>
        <dbReference type="EMBL" id="OHX51157.1"/>
    </source>
</evidence>
<protein>
    <submittedName>
        <fullName evidence="1">Uncharacterized protein</fullName>
    </submittedName>
</protein>
<evidence type="ECO:0000313" key="2">
    <source>
        <dbReference type="Proteomes" id="UP000242153"/>
    </source>
</evidence>
<gene>
    <name evidence="1" type="ORF">BB776_00820</name>
</gene>